<gene>
    <name evidence="4" type="ORF">GGR28_003628</name>
</gene>
<dbReference type="GO" id="GO:0016491">
    <property type="term" value="F:oxidoreductase activity"/>
    <property type="evidence" value="ECO:0007669"/>
    <property type="project" value="UniProtKB-KW"/>
</dbReference>
<dbReference type="AlphaFoldDB" id="A0A840EC04"/>
<dbReference type="PANTHER" id="PTHR43333:SF1">
    <property type="entry name" value="D-ISOMER SPECIFIC 2-HYDROXYACID DEHYDROGENASE NAD-BINDING DOMAIN-CONTAINING PROTEIN"/>
    <property type="match status" value="1"/>
</dbReference>
<dbReference type="RefSeq" id="WP_183497214.1">
    <property type="nucleotide sequence ID" value="NZ_JACIFF010000011.1"/>
</dbReference>
<dbReference type="InterPro" id="IPR006140">
    <property type="entry name" value="D-isomer_DH_NAD-bd"/>
</dbReference>
<organism evidence="4 5">
    <name type="scientific">Neolewinella aquimaris</name>
    <dbReference type="NCBI Taxonomy" id="1835722"/>
    <lineage>
        <taxon>Bacteria</taxon>
        <taxon>Pseudomonadati</taxon>
        <taxon>Bacteroidota</taxon>
        <taxon>Saprospiria</taxon>
        <taxon>Saprospirales</taxon>
        <taxon>Lewinellaceae</taxon>
        <taxon>Neolewinella</taxon>
    </lineage>
</organism>
<evidence type="ECO:0000256" key="1">
    <source>
        <dbReference type="ARBA" id="ARBA00023002"/>
    </source>
</evidence>
<dbReference type="GO" id="GO:0051287">
    <property type="term" value="F:NAD binding"/>
    <property type="evidence" value="ECO:0007669"/>
    <property type="project" value="InterPro"/>
</dbReference>
<sequence length="313" mass="34175">MLYIKLHLSPDEIDYLRSATKGEPLHLEQDLPEPERQAAFRTADIVLGNPPVDWLATNKKLQWVQLSSAGFQAYTVLHDRDLSFSLTNCAGIFGTPVAETAVAGIMALLRGIPTFVDDKRGKHWRGAAIRPHLGKLTGSTVIILGHGDIGGTICQLLGGFGCEVATMGHREGTGADFYTREELDARLPAADIVIAALPETKETVQFFDADRLSLLSKECILVNVGRGSLIDETSLLKLLRAGRIGGAVLDVTGSEPLPPDDPLWDAPRTILTQHSAGGASDENRRIIDRFVGNLKRYRKGEPLEYLVDLKRGY</sequence>
<evidence type="ECO:0000256" key="2">
    <source>
        <dbReference type="ARBA" id="ARBA00023027"/>
    </source>
</evidence>
<evidence type="ECO:0000313" key="5">
    <source>
        <dbReference type="Proteomes" id="UP000576209"/>
    </source>
</evidence>
<comment type="caution">
    <text evidence="4">The sequence shown here is derived from an EMBL/GenBank/DDBJ whole genome shotgun (WGS) entry which is preliminary data.</text>
</comment>
<dbReference type="SUPFAM" id="SSF51735">
    <property type="entry name" value="NAD(P)-binding Rossmann-fold domains"/>
    <property type="match status" value="1"/>
</dbReference>
<accession>A0A840EC04</accession>
<dbReference type="EMBL" id="JACIFF010000011">
    <property type="protein sequence ID" value="MBB4080987.1"/>
    <property type="molecule type" value="Genomic_DNA"/>
</dbReference>
<reference evidence="4 5" key="1">
    <citation type="submission" date="2020-08" db="EMBL/GenBank/DDBJ databases">
        <title>Genomic Encyclopedia of Type Strains, Phase IV (KMG-IV): sequencing the most valuable type-strain genomes for metagenomic binning, comparative biology and taxonomic classification.</title>
        <authorList>
            <person name="Goeker M."/>
        </authorList>
    </citation>
    <scope>NUCLEOTIDE SEQUENCE [LARGE SCALE GENOMIC DNA]</scope>
    <source>
        <strain evidence="4 5">DSM 105137</strain>
    </source>
</reference>
<dbReference type="Pfam" id="PF02826">
    <property type="entry name" value="2-Hacid_dh_C"/>
    <property type="match status" value="1"/>
</dbReference>
<dbReference type="InterPro" id="IPR036291">
    <property type="entry name" value="NAD(P)-bd_dom_sf"/>
</dbReference>
<keyword evidence="1" id="KW-0560">Oxidoreductase</keyword>
<keyword evidence="2" id="KW-0520">NAD</keyword>
<name>A0A840EC04_9BACT</name>
<protein>
    <submittedName>
        <fullName evidence="4">Phosphoglycerate dehydrogenase-like enzyme</fullName>
    </submittedName>
</protein>
<evidence type="ECO:0000259" key="3">
    <source>
        <dbReference type="Pfam" id="PF02826"/>
    </source>
</evidence>
<dbReference type="Gene3D" id="3.40.50.720">
    <property type="entry name" value="NAD(P)-binding Rossmann-like Domain"/>
    <property type="match status" value="2"/>
</dbReference>
<dbReference type="PANTHER" id="PTHR43333">
    <property type="entry name" value="2-HACID_DH_C DOMAIN-CONTAINING PROTEIN"/>
    <property type="match status" value="1"/>
</dbReference>
<dbReference type="Proteomes" id="UP000576209">
    <property type="component" value="Unassembled WGS sequence"/>
</dbReference>
<feature type="domain" description="D-isomer specific 2-hydroxyacid dehydrogenase NAD-binding" evidence="3">
    <location>
        <begin position="103"/>
        <end position="276"/>
    </location>
</feature>
<dbReference type="SUPFAM" id="SSF52283">
    <property type="entry name" value="Formate/glycerate dehydrogenase catalytic domain-like"/>
    <property type="match status" value="1"/>
</dbReference>
<proteinExistence type="predicted"/>
<evidence type="ECO:0000313" key="4">
    <source>
        <dbReference type="EMBL" id="MBB4080987.1"/>
    </source>
</evidence>
<dbReference type="CDD" id="cd05300">
    <property type="entry name" value="2-Hacid_dh_1"/>
    <property type="match status" value="1"/>
</dbReference>
<keyword evidence="5" id="KW-1185">Reference proteome</keyword>